<dbReference type="OrthoDB" id="1927254at2759"/>
<evidence type="ECO:0000313" key="13">
    <source>
        <dbReference type="Proteomes" id="UP001151287"/>
    </source>
</evidence>
<dbReference type="GO" id="GO:0005634">
    <property type="term" value="C:nucleus"/>
    <property type="evidence" value="ECO:0007669"/>
    <property type="project" value="UniProtKB-SubCell"/>
</dbReference>
<evidence type="ECO:0000256" key="9">
    <source>
        <dbReference type="RuleBase" id="RU369094"/>
    </source>
</evidence>
<name>A0A9Q0HUX5_9POAL</name>
<dbReference type="PANTHER" id="PTHR31992:SF298">
    <property type="entry name" value="DOF ZINC FINGER PROTEIN 4"/>
    <property type="match status" value="1"/>
</dbReference>
<dbReference type="PANTHER" id="PTHR31992">
    <property type="entry name" value="DOF ZINC FINGER PROTEIN DOF1.4-RELATED"/>
    <property type="match status" value="1"/>
</dbReference>
<comment type="subcellular location">
    <subcellularLocation>
        <location evidence="8 9">Nucleus</location>
    </subcellularLocation>
</comment>
<dbReference type="AlphaFoldDB" id="A0A9Q0HUX5"/>
<feature type="compositionally biased region" description="Basic residues" evidence="10">
    <location>
        <begin position="80"/>
        <end position="92"/>
    </location>
</feature>
<organism evidence="12 13">
    <name type="scientific">Rhynchospora breviuscula</name>
    <dbReference type="NCBI Taxonomy" id="2022672"/>
    <lineage>
        <taxon>Eukaryota</taxon>
        <taxon>Viridiplantae</taxon>
        <taxon>Streptophyta</taxon>
        <taxon>Embryophyta</taxon>
        <taxon>Tracheophyta</taxon>
        <taxon>Spermatophyta</taxon>
        <taxon>Magnoliopsida</taxon>
        <taxon>Liliopsida</taxon>
        <taxon>Poales</taxon>
        <taxon>Cyperaceae</taxon>
        <taxon>Cyperoideae</taxon>
        <taxon>Rhynchosporeae</taxon>
        <taxon>Rhynchospora</taxon>
    </lineage>
</organism>
<dbReference type="PROSITE" id="PS50884">
    <property type="entry name" value="ZF_DOF_2"/>
    <property type="match status" value="1"/>
</dbReference>
<dbReference type="GO" id="GO:0003677">
    <property type="term" value="F:DNA binding"/>
    <property type="evidence" value="ECO:0007669"/>
    <property type="project" value="UniProtKB-UniRule"/>
</dbReference>
<dbReference type="EMBL" id="JAMQYH010000002">
    <property type="protein sequence ID" value="KAJ1698758.1"/>
    <property type="molecule type" value="Genomic_DNA"/>
</dbReference>
<proteinExistence type="predicted"/>
<dbReference type="GO" id="GO:0008270">
    <property type="term" value="F:zinc ion binding"/>
    <property type="evidence" value="ECO:0007669"/>
    <property type="project" value="UniProtKB-KW"/>
</dbReference>
<dbReference type="PROSITE" id="PS01361">
    <property type="entry name" value="ZF_DOF_1"/>
    <property type="match status" value="1"/>
</dbReference>
<evidence type="ECO:0000313" key="12">
    <source>
        <dbReference type="EMBL" id="KAJ1698758.1"/>
    </source>
</evidence>
<dbReference type="InterPro" id="IPR045174">
    <property type="entry name" value="Dof"/>
</dbReference>
<sequence>MQELHSLAGLAGAFRRPRGYPIARAPQAPIKCPRCESTNTKFCYYNNYNLSQPRHFCKSCRRYWTRGGLLRNVPVGGGTRKSKSKSKSKSKPLAKSSPSHASSTSSSVELEHNPNPSLDSDPAPLINSAPLLSTEEILSETNVSHIPMTDPNLGFRFLDPGQQMAVTRNFPSMHGNLCNEDELNGSGLLFDVTGPVDPTVQQYWNNCSWGDADPSSFYLP</sequence>
<dbReference type="GO" id="GO:0003700">
    <property type="term" value="F:DNA-binding transcription factor activity"/>
    <property type="evidence" value="ECO:0007669"/>
    <property type="project" value="UniProtKB-UniRule"/>
</dbReference>
<protein>
    <recommendedName>
        <fullName evidence="9">Dof zinc finger protein</fullName>
    </recommendedName>
</protein>
<evidence type="ECO:0000256" key="4">
    <source>
        <dbReference type="ARBA" id="ARBA00023015"/>
    </source>
</evidence>
<dbReference type="Proteomes" id="UP001151287">
    <property type="component" value="Unassembled WGS sequence"/>
</dbReference>
<gene>
    <name evidence="12" type="ORF">LUZ63_007270</name>
</gene>
<evidence type="ECO:0000256" key="6">
    <source>
        <dbReference type="ARBA" id="ARBA00023163"/>
    </source>
</evidence>
<comment type="caution">
    <text evidence="12">The sequence shown here is derived from an EMBL/GenBank/DDBJ whole genome shotgun (WGS) entry which is preliminary data.</text>
</comment>
<dbReference type="InterPro" id="IPR003851">
    <property type="entry name" value="Znf_Dof"/>
</dbReference>
<dbReference type="Pfam" id="PF02701">
    <property type="entry name" value="Zn_ribbon_Dof"/>
    <property type="match status" value="1"/>
</dbReference>
<keyword evidence="5 8" id="KW-0238">DNA-binding</keyword>
<evidence type="ECO:0000256" key="7">
    <source>
        <dbReference type="ARBA" id="ARBA00023242"/>
    </source>
</evidence>
<keyword evidence="2 8" id="KW-0863">Zinc-finger</keyword>
<reference evidence="12" key="1">
    <citation type="journal article" date="2022" name="Cell">
        <title>Repeat-based holocentromeres influence genome architecture and karyotype evolution.</title>
        <authorList>
            <person name="Hofstatter P.G."/>
            <person name="Thangavel G."/>
            <person name="Lux T."/>
            <person name="Neumann P."/>
            <person name="Vondrak T."/>
            <person name="Novak P."/>
            <person name="Zhang M."/>
            <person name="Costa L."/>
            <person name="Castellani M."/>
            <person name="Scott A."/>
            <person name="Toegelov H."/>
            <person name="Fuchs J."/>
            <person name="Mata-Sucre Y."/>
            <person name="Dias Y."/>
            <person name="Vanzela A.L.L."/>
            <person name="Huettel B."/>
            <person name="Almeida C.C.S."/>
            <person name="Simkova H."/>
            <person name="Souza G."/>
            <person name="Pedrosa-Harand A."/>
            <person name="Macas J."/>
            <person name="Mayer K.F.X."/>
            <person name="Houben A."/>
            <person name="Marques A."/>
        </authorList>
    </citation>
    <scope>NUCLEOTIDE SEQUENCE</scope>
    <source>
        <strain evidence="12">RhyBre1mFocal</strain>
    </source>
</reference>
<keyword evidence="7 8" id="KW-0539">Nucleus</keyword>
<evidence type="ECO:0000256" key="2">
    <source>
        <dbReference type="ARBA" id="ARBA00022771"/>
    </source>
</evidence>
<accession>A0A9Q0HUX5</accession>
<evidence type="ECO:0000256" key="5">
    <source>
        <dbReference type="ARBA" id="ARBA00023125"/>
    </source>
</evidence>
<keyword evidence="3 9" id="KW-0862">Zinc</keyword>
<evidence type="ECO:0000256" key="1">
    <source>
        <dbReference type="ARBA" id="ARBA00022723"/>
    </source>
</evidence>
<evidence type="ECO:0000256" key="10">
    <source>
        <dbReference type="SAM" id="MobiDB-lite"/>
    </source>
</evidence>
<keyword evidence="1 9" id="KW-0479">Metal-binding</keyword>
<evidence type="ECO:0000256" key="8">
    <source>
        <dbReference type="PROSITE-ProRule" id="PRU00071"/>
    </source>
</evidence>
<evidence type="ECO:0000256" key="3">
    <source>
        <dbReference type="ARBA" id="ARBA00022833"/>
    </source>
</evidence>
<comment type="function">
    <text evidence="9">Transcription factor that binds specifically to a 5'-AA[AG]G-3' consensus core sequence.</text>
</comment>
<evidence type="ECO:0000259" key="11">
    <source>
        <dbReference type="PROSITE" id="PS50884"/>
    </source>
</evidence>
<feature type="compositionally biased region" description="Low complexity" evidence="10">
    <location>
        <begin position="93"/>
        <end position="107"/>
    </location>
</feature>
<keyword evidence="13" id="KW-1185">Reference proteome</keyword>
<keyword evidence="4 9" id="KW-0805">Transcription regulation</keyword>
<feature type="region of interest" description="Disordered" evidence="10">
    <location>
        <begin position="71"/>
        <end position="126"/>
    </location>
</feature>
<keyword evidence="6 9" id="KW-0804">Transcription</keyword>
<feature type="domain" description="Dof-type" evidence="11">
    <location>
        <begin position="30"/>
        <end position="84"/>
    </location>
</feature>